<keyword evidence="5" id="KW-0238">DNA-binding</keyword>
<dbReference type="EMBL" id="JBHTLJ010000002">
    <property type="protein sequence ID" value="MFD1161839.1"/>
    <property type="molecule type" value="Genomic_DNA"/>
</dbReference>
<comment type="catalytic activity">
    <reaction evidence="1">
        <text>ATP + protein L-histidine = ADP + protein N-phospho-L-histidine.</text>
        <dbReference type="EC" id="2.7.13.3"/>
    </reaction>
</comment>
<reference evidence="13" key="1">
    <citation type="journal article" date="2019" name="Int. J. Syst. Evol. Microbiol.">
        <title>The Global Catalogue of Microorganisms (GCM) 10K type strain sequencing project: providing services to taxonomists for standard genome sequencing and annotation.</title>
        <authorList>
            <consortium name="The Broad Institute Genomics Platform"/>
            <consortium name="The Broad Institute Genome Sequencing Center for Infectious Disease"/>
            <person name="Wu L."/>
            <person name="Ma J."/>
        </authorList>
    </citation>
    <scope>NUCLEOTIDE SEQUENCE [LARGE SCALE GENOMIC DNA]</scope>
    <source>
        <strain evidence="13">CCUG 63246</strain>
    </source>
</reference>
<feature type="modified residue" description="4-aspartylphosphate" evidence="7">
    <location>
        <position position="1116"/>
    </location>
</feature>
<evidence type="ECO:0000259" key="10">
    <source>
        <dbReference type="PROSITE" id="PS50109"/>
    </source>
</evidence>
<dbReference type="InterPro" id="IPR036890">
    <property type="entry name" value="HATPase_C_sf"/>
</dbReference>
<gene>
    <name evidence="12" type="ORF">ACFQ2E_05395</name>
</gene>
<evidence type="ECO:0000256" key="7">
    <source>
        <dbReference type="PROSITE-ProRule" id="PRU00169"/>
    </source>
</evidence>
<dbReference type="SUPFAM" id="SSF46689">
    <property type="entry name" value="Homeodomain-like"/>
    <property type="match status" value="1"/>
</dbReference>
<dbReference type="PROSITE" id="PS50110">
    <property type="entry name" value="RESPONSE_REGULATORY"/>
    <property type="match status" value="1"/>
</dbReference>
<dbReference type="InterPro" id="IPR011006">
    <property type="entry name" value="CheY-like_superfamily"/>
</dbReference>
<dbReference type="Pfam" id="PF00512">
    <property type="entry name" value="HisKA"/>
    <property type="match status" value="1"/>
</dbReference>
<dbReference type="InterPro" id="IPR020449">
    <property type="entry name" value="Tscrpt_reg_AraC-type_HTH"/>
</dbReference>
<dbReference type="PRINTS" id="PR00032">
    <property type="entry name" value="HTHARAC"/>
</dbReference>
<dbReference type="Gene3D" id="3.40.50.2300">
    <property type="match status" value="1"/>
</dbReference>
<dbReference type="InterPro" id="IPR011110">
    <property type="entry name" value="Reg_prop"/>
</dbReference>
<dbReference type="SMART" id="SM00387">
    <property type="entry name" value="HATPase_c"/>
    <property type="match status" value="1"/>
</dbReference>
<feature type="domain" description="HTH araC/xylS-type" evidence="9">
    <location>
        <begin position="1215"/>
        <end position="1314"/>
    </location>
</feature>
<dbReference type="Pfam" id="PF02518">
    <property type="entry name" value="HATPase_c"/>
    <property type="match status" value="1"/>
</dbReference>
<name>A0ABW3R9T4_9FLAO</name>
<protein>
    <recommendedName>
        <fullName evidence="2">histidine kinase</fullName>
        <ecNumber evidence="2">2.7.13.3</ecNumber>
    </recommendedName>
</protein>
<dbReference type="Gene3D" id="1.10.287.130">
    <property type="match status" value="1"/>
</dbReference>
<dbReference type="InterPro" id="IPR003594">
    <property type="entry name" value="HATPase_dom"/>
</dbReference>
<dbReference type="InterPro" id="IPR009057">
    <property type="entry name" value="Homeodomain-like_sf"/>
</dbReference>
<keyword evidence="8" id="KW-1133">Transmembrane helix</keyword>
<evidence type="ECO:0000259" key="11">
    <source>
        <dbReference type="PROSITE" id="PS50110"/>
    </source>
</evidence>
<sequence>MKLVLSVLFVCLLQNLSSRNNFKADSLNPEIKKQIAFSQLSIKDGLSQNSVISIAQDSIGYMWFATQDGLNKYNGRSFKIYNKQFEDITRPTYSRLGKIYIDKKNKLWIITNSGKLELYTPQKDSFKTIKQFNNVSTIFQDENYHTYIGTYGMGLFKIDATSKDTIQLLNPIDLKRTINAFHQLNDQIIVATSGGVLSLNQNNNYKNLTQHHANTTNYSAIAQTQDGTLWFGSYSKGLYYKKTQDDKIHPFKQNVNIPIPKNLNIQDLLVDDKDRLWIATYGNGAYLVDFKQNKLTNFLENKTNPFAIQYNDILSLYEDNTGLIWLGTDGAGANYYDEHLVKFNVLTNKQMPKSVNIDVVRSISTDPEGNMWIGTSGKGLTYINNDKNIYKTISTSNSDIVSNRIISLCYNNESLWIGHQVFGLNIMDSSGRFKYFPEISNYTIWGMLPETSQRTWLCTENNGLVLFDKNEGIIEKYNVNNSALTSNNIKTVVRGNLNELWIGTENKGVFKLNQQTKHIEKLKGINGPIKSLLYKDAILWIGTAGKGLKKYDIKLNETSVFTTENGLPNNVIYGILPDNDNNLWLSSNGGLTKFSLAQNAETPTVENYNNYDGLQALEFNTGAYFKSPNGTLYFGGLEGVNWFHPNQISFNKVKPKTIISGFDIFNKNQPLIQNKAFKFKQNTVTFTFSSLHFSQPERNLYKYKLENHDTDWSASTNINTAHYTNLAPNDYVFKVISSNYDGVWNEVPATYAFTILKPWYINTAAKIIYGLLLLLLIFLAYRYFKWRWQLKLQLELEHAETNRLKDLDEFKTKLYTNISHEFRTPLTLILGPAENQLAKKKISNTDKKELSLIHRNAKRLLNLVNQLMDLAKLETGHLKLNIENDNLGILLKQIASSFQYRAEKKGLQFKTDISNIPKAWFDKDIVEKIVTNLLANAVKYTPKKGHIYFNTEQQNNYAILTIINSGSTIKPEDLSKLFTRFYQVNANADGVGIGLALVKELVALTHGSLVTSTVNKDEIQFTVTLPINKEAFDIEDISPDNNKIINSQSSEIKKELSETFNESSEKPVLLIVEDDKHVRQYIESILKSNYKILKAANGKIGIKKALETIPDIIISDIMMPITNGIELCKTLKNNMLTSHIPIILLTAKVGEENELKGLEAGADDFITKPFKSKILIKRIENLIELRKSLQSRYSQHNISKNKDIATTTFDEDFLNKIESVLNEHLSNPEFNAVKFSKLMLVSRMQLHRKLVALTGLTTTAFIRSQRLKMAVSLLQKSDYTISEIAYQVGFNTPSYFIKCFKKAYHCTPNDYLQKT</sequence>
<evidence type="ECO:0000256" key="6">
    <source>
        <dbReference type="ARBA" id="ARBA00023163"/>
    </source>
</evidence>
<evidence type="ECO:0000313" key="12">
    <source>
        <dbReference type="EMBL" id="MFD1161839.1"/>
    </source>
</evidence>
<dbReference type="SUPFAM" id="SSF55874">
    <property type="entry name" value="ATPase domain of HSP90 chaperone/DNA topoisomerase II/histidine kinase"/>
    <property type="match status" value="1"/>
</dbReference>
<keyword evidence="3 7" id="KW-0597">Phosphoprotein</keyword>
<dbReference type="InterPro" id="IPR011123">
    <property type="entry name" value="Y_Y_Y"/>
</dbReference>
<dbReference type="SUPFAM" id="SSF63829">
    <property type="entry name" value="Calcium-dependent phosphotriesterase"/>
    <property type="match status" value="3"/>
</dbReference>
<comment type="caution">
    <text evidence="12">The sequence shown here is derived from an EMBL/GenBank/DDBJ whole genome shotgun (WGS) entry which is preliminary data.</text>
</comment>
<dbReference type="Pfam" id="PF07495">
    <property type="entry name" value="Y_Y_Y"/>
    <property type="match status" value="1"/>
</dbReference>
<dbReference type="SUPFAM" id="SSF52172">
    <property type="entry name" value="CheY-like"/>
    <property type="match status" value="1"/>
</dbReference>
<dbReference type="InterPro" id="IPR036097">
    <property type="entry name" value="HisK_dim/P_sf"/>
</dbReference>
<dbReference type="Pfam" id="PF00072">
    <property type="entry name" value="Response_reg"/>
    <property type="match status" value="1"/>
</dbReference>
<evidence type="ECO:0000256" key="2">
    <source>
        <dbReference type="ARBA" id="ARBA00012438"/>
    </source>
</evidence>
<evidence type="ECO:0000259" key="9">
    <source>
        <dbReference type="PROSITE" id="PS01124"/>
    </source>
</evidence>
<dbReference type="InterPro" id="IPR005467">
    <property type="entry name" value="His_kinase_dom"/>
</dbReference>
<dbReference type="InterPro" id="IPR001789">
    <property type="entry name" value="Sig_transdc_resp-reg_receiver"/>
</dbReference>
<dbReference type="Proteomes" id="UP001597163">
    <property type="component" value="Unassembled WGS sequence"/>
</dbReference>
<dbReference type="PROSITE" id="PS01124">
    <property type="entry name" value="HTH_ARAC_FAMILY_2"/>
    <property type="match status" value="1"/>
</dbReference>
<evidence type="ECO:0000313" key="13">
    <source>
        <dbReference type="Proteomes" id="UP001597163"/>
    </source>
</evidence>
<evidence type="ECO:0000256" key="4">
    <source>
        <dbReference type="ARBA" id="ARBA00023015"/>
    </source>
</evidence>
<dbReference type="Gene3D" id="2.60.40.10">
    <property type="entry name" value="Immunoglobulins"/>
    <property type="match status" value="1"/>
</dbReference>
<dbReference type="SMART" id="SM00388">
    <property type="entry name" value="HisKA"/>
    <property type="match status" value="1"/>
</dbReference>
<keyword evidence="8" id="KW-0812">Transmembrane</keyword>
<dbReference type="Gene3D" id="3.30.565.10">
    <property type="entry name" value="Histidine kinase-like ATPase, C-terminal domain"/>
    <property type="match status" value="1"/>
</dbReference>
<evidence type="ECO:0000256" key="3">
    <source>
        <dbReference type="ARBA" id="ARBA00022553"/>
    </source>
</evidence>
<dbReference type="Pfam" id="PF07494">
    <property type="entry name" value="Reg_prop"/>
    <property type="match status" value="4"/>
</dbReference>
<dbReference type="Gene3D" id="1.10.10.60">
    <property type="entry name" value="Homeodomain-like"/>
    <property type="match status" value="1"/>
</dbReference>
<dbReference type="CDD" id="cd17574">
    <property type="entry name" value="REC_OmpR"/>
    <property type="match status" value="1"/>
</dbReference>
<keyword evidence="8" id="KW-0472">Membrane</keyword>
<keyword evidence="4" id="KW-0805">Transcription regulation</keyword>
<dbReference type="SMART" id="SM00448">
    <property type="entry name" value="REC"/>
    <property type="match status" value="1"/>
</dbReference>
<accession>A0ABW3R9T4</accession>
<evidence type="ECO:0000256" key="8">
    <source>
        <dbReference type="SAM" id="Phobius"/>
    </source>
</evidence>
<dbReference type="Gene3D" id="2.130.10.10">
    <property type="entry name" value="YVTN repeat-like/Quinoprotein amine dehydrogenase"/>
    <property type="match status" value="2"/>
</dbReference>
<feature type="transmembrane region" description="Helical" evidence="8">
    <location>
        <begin position="767"/>
        <end position="784"/>
    </location>
</feature>
<dbReference type="InterPro" id="IPR015943">
    <property type="entry name" value="WD40/YVTN_repeat-like_dom_sf"/>
</dbReference>
<dbReference type="InterPro" id="IPR018060">
    <property type="entry name" value="HTH_AraC"/>
</dbReference>
<keyword evidence="13" id="KW-1185">Reference proteome</keyword>
<dbReference type="EC" id="2.7.13.3" evidence="2"/>
<dbReference type="PANTHER" id="PTHR43547">
    <property type="entry name" value="TWO-COMPONENT HISTIDINE KINASE"/>
    <property type="match status" value="1"/>
</dbReference>
<feature type="domain" description="Histidine kinase" evidence="10">
    <location>
        <begin position="817"/>
        <end position="1029"/>
    </location>
</feature>
<organism evidence="12 13">
    <name type="scientific">Hwangdonia seohaensis</name>
    <dbReference type="NCBI Taxonomy" id="1240727"/>
    <lineage>
        <taxon>Bacteria</taxon>
        <taxon>Pseudomonadati</taxon>
        <taxon>Bacteroidota</taxon>
        <taxon>Flavobacteriia</taxon>
        <taxon>Flavobacteriales</taxon>
        <taxon>Flavobacteriaceae</taxon>
        <taxon>Hwangdonia</taxon>
    </lineage>
</organism>
<dbReference type="Pfam" id="PF12833">
    <property type="entry name" value="HTH_18"/>
    <property type="match status" value="1"/>
</dbReference>
<evidence type="ECO:0000256" key="5">
    <source>
        <dbReference type="ARBA" id="ARBA00023125"/>
    </source>
</evidence>
<feature type="domain" description="Response regulatory" evidence="11">
    <location>
        <begin position="1068"/>
        <end position="1183"/>
    </location>
</feature>
<dbReference type="PANTHER" id="PTHR43547:SF2">
    <property type="entry name" value="HYBRID SIGNAL TRANSDUCTION HISTIDINE KINASE C"/>
    <property type="match status" value="1"/>
</dbReference>
<keyword evidence="6" id="KW-0804">Transcription</keyword>
<proteinExistence type="predicted"/>
<dbReference type="PROSITE" id="PS50109">
    <property type="entry name" value="HIS_KIN"/>
    <property type="match status" value="1"/>
</dbReference>
<dbReference type="SMART" id="SM00342">
    <property type="entry name" value="HTH_ARAC"/>
    <property type="match status" value="1"/>
</dbReference>
<evidence type="ECO:0000256" key="1">
    <source>
        <dbReference type="ARBA" id="ARBA00000085"/>
    </source>
</evidence>
<dbReference type="InterPro" id="IPR003661">
    <property type="entry name" value="HisK_dim/P_dom"/>
</dbReference>
<dbReference type="InterPro" id="IPR013783">
    <property type="entry name" value="Ig-like_fold"/>
</dbReference>
<dbReference type="SUPFAM" id="SSF47384">
    <property type="entry name" value="Homodimeric domain of signal transducing histidine kinase"/>
    <property type="match status" value="1"/>
</dbReference>
<dbReference type="CDD" id="cd00082">
    <property type="entry name" value="HisKA"/>
    <property type="match status" value="1"/>
</dbReference>